<dbReference type="InterPro" id="IPR025368">
    <property type="entry name" value="DUF4272"/>
</dbReference>
<dbReference type="EMBL" id="CP155447">
    <property type="protein sequence ID" value="XBH01764.1"/>
    <property type="molecule type" value="Genomic_DNA"/>
</dbReference>
<dbReference type="AlphaFoldDB" id="A0AAU7C9T5"/>
<reference evidence="1" key="1">
    <citation type="submission" date="2024-05" db="EMBL/GenBank/DDBJ databases">
        <title>Planctomycetes of the genus Singulisphaera possess chitinolytic capabilities.</title>
        <authorList>
            <person name="Ivanova A."/>
        </authorList>
    </citation>
    <scope>NUCLEOTIDE SEQUENCE</scope>
    <source>
        <strain evidence="1">Ch08T</strain>
    </source>
</reference>
<gene>
    <name evidence="1" type="ORF">V5E97_25890</name>
</gene>
<evidence type="ECO:0000313" key="1">
    <source>
        <dbReference type="EMBL" id="XBH01764.1"/>
    </source>
</evidence>
<sequence length="117" mass="12839">MWSLAWVLGFDPEPSIESSQIRADITRSMIHDFLPGLGRTVADLLAKAAPRPSEEVIALEYRFYCAHNAVRSAQLGGKTVPAGFNPVVHGGAVHERRHALTWCITPDVDWNGTDLST</sequence>
<organism evidence="1">
    <name type="scientific">Singulisphaera sp. Ch08</name>
    <dbReference type="NCBI Taxonomy" id="3120278"/>
    <lineage>
        <taxon>Bacteria</taxon>
        <taxon>Pseudomonadati</taxon>
        <taxon>Planctomycetota</taxon>
        <taxon>Planctomycetia</taxon>
        <taxon>Isosphaerales</taxon>
        <taxon>Isosphaeraceae</taxon>
        <taxon>Singulisphaera</taxon>
    </lineage>
</organism>
<accession>A0AAU7C9T5</accession>
<name>A0AAU7C9T5_9BACT</name>
<dbReference type="Pfam" id="PF14094">
    <property type="entry name" value="DUF4272"/>
    <property type="match status" value="1"/>
</dbReference>
<protein>
    <submittedName>
        <fullName evidence="1">DUF4272 domain-containing protein</fullName>
    </submittedName>
</protein>
<dbReference type="RefSeq" id="WP_406694509.1">
    <property type="nucleotide sequence ID" value="NZ_CP155447.1"/>
</dbReference>
<proteinExistence type="predicted"/>